<reference evidence="1 2" key="1">
    <citation type="submission" date="2016-07" db="EMBL/GenBank/DDBJ databases">
        <authorList>
            <person name="Jeong J.-J."/>
            <person name="Kim D.W."/>
            <person name="Sang M.K."/>
            <person name="Choi I.-G."/>
            <person name="Kim K.D."/>
        </authorList>
    </citation>
    <scope>NUCLEOTIDE SEQUENCE [LARGE SCALE GENOMIC DNA]</scope>
    <source>
        <strain evidence="1 2">UTM-3</strain>
    </source>
</reference>
<sequence length="66" mass="7801">MVIVDDASPLEINGDTSEVSSILKSFLLDEDCIFRNGNKVHYLFFIYDSGIIFNFYRMWRLYCDYS</sequence>
<organism evidence="1 2">
    <name type="scientific">Chryseobacterium artocarpi</name>
    <dbReference type="NCBI Taxonomy" id="1414727"/>
    <lineage>
        <taxon>Bacteria</taxon>
        <taxon>Pseudomonadati</taxon>
        <taxon>Bacteroidota</taxon>
        <taxon>Flavobacteriia</taxon>
        <taxon>Flavobacteriales</taxon>
        <taxon>Weeksellaceae</taxon>
        <taxon>Chryseobacterium group</taxon>
        <taxon>Chryseobacterium</taxon>
    </lineage>
</organism>
<dbReference type="EMBL" id="MAYH01000001">
    <property type="protein sequence ID" value="OCA77267.1"/>
    <property type="molecule type" value="Genomic_DNA"/>
</dbReference>
<accession>A0A1B9A096</accession>
<keyword evidence="2" id="KW-1185">Reference proteome</keyword>
<proteinExistence type="predicted"/>
<gene>
    <name evidence="1" type="ORF">BBI01_02045</name>
</gene>
<dbReference type="Proteomes" id="UP000092651">
    <property type="component" value="Unassembled WGS sequence"/>
</dbReference>
<name>A0A1B9A096_9FLAO</name>
<comment type="caution">
    <text evidence="1">The sequence shown here is derived from an EMBL/GenBank/DDBJ whole genome shotgun (WGS) entry which is preliminary data.</text>
</comment>
<evidence type="ECO:0000313" key="1">
    <source>
        <dbReference type="EMBL" id="OCA77267.1"/>
    </source>
</evidence>
<evidence type="ECO:0000313" key="2">
    <source>
        <dbReference type="Proteomes" id="UP000092651"/>
    </source>
</evidence>
<protein>
    <submittedName>
        <fullName evidence="1">Uncharacterized protein</fullName>
    </submittedName>
</protein>
<dbReference type="AlphaFoldDB" id="A0A1B9A096"/>